<protein>
    <submittedName>
        <fullName evidence="2">Uncharacterized protein</fullName>
    </submittedName>
</protein>
<reference evidence="2" key="1">
    <citation type="submission" date="2020-08" db="EMBL/GenBank/DDBJ databases">
        <title>Multicomponent nature underlies the extraordinary mechanical properties of spider dragline silk.</title>
        <authorList>
            <person name="Kono N."/>
            <person name="Nakamura H."/>
            <person name="Mori M."/>
            <person name="Yoshida Y."/>
            <person name="Ohtoshi R."/>
            <person name="Malay A.D."/>
            <person name="Moran D.A.P."/>
            <person name="Tomita M."/>
            <person name="Numata K."/>
            <person name="Arakawa K."/>
        </authorList>
    </citation>
    <scope>NUCLEOTIDE SEQUENCE</scope>
</reference>
<evidence type="ECO:0000313" key="2">
    <source>
        <dbReference type="EMBL" id="GFT11782.1"/>
    </source>
</evidence>
<dbReference type="AlphaFoldDB" id="A0A8X6NGD3"/>
<proteinExistence type="predicted"/>
<feature type="region of interest" description="Disordered" evidence="1">
    <location>
        <begin position="47"/>
        <end position="70"/>
    </location>
</feature>
<accession>A0A8X6NGD3</accession>
<evidence type="ECO:0000313" key="3">
    <source>
        <dbReference type="Proteomes" id="UP000887013"/>
    </source>
</evidence>
<gene>
    <name evidence="2" type="ORF">NPIL_316231</name>
</gene>
<evidence type="ECO:0000256" key="1">
    <source>
        <dbReference type="SAM" id="MobiDB-lite"/>
    </source>
</evidence>
<comment type="caution">
    <text evidence="2">The sequence shown here is derived from an EMBL/GenBank/DDBJ whole genome shotgun (WGS) entry which is preliminary data.</text>
</comment>
<sequence length="114" mass="12704">MEIVSCNFSLFIVNSSMRYCAVIPLPNACTSFQDSLPLNCWPLSPPAHGRGHKSRQNNPLNGGREARRPNCEMESIESRSAFRQISVWGRFFLRNTLPSFQKAVNFGAVNGSIA</sequence>
<dbReference type="EMBL" id="BMAW01009045">
    <property type="protein sequence ID" value="GFT11782.1"/>
    <property type="molecule type" value="Genomic_DNA"/>
</dbReference>
<dbReference type="Proteomes" id="UP000887013">
    <property type="component" value="Unassembled WGS sequence"/>
</dbReference>
<keyword evidence="3" id="KW-1185">Reference proteome</keyword>
<organism evidence="2 3">
    <name type="scientific">Nephila pilipes</name>
    <name type="common">Giant wood spider</name>
    <name type="synonym">Nephila maculata</name>
    <dbReference type="NCBI Taxonomy" id="299642"/>
    <lineage>
        <taxon>Eukaryota</taxon>
        <taxon>Metazoa</taxon>
        <taxon>Ecdysozoa</taxon>
        <taxon>Arthropoda</taxon>
        <taxon>Chelicerata</taxon>
        <taxon>Arachnida</taxon>
        <taxon>Araneae</taxon>
        <taxon>Araneomorphae</taxon>
        <taxon>Entelegynae</taxon>
        <taxon>Araneoidea</taxon>
        <taxon>Nephilidae</taxon>
        <taxon>Nephila</taxon>
    </lineage>
</organism>
<name>A0A8X6NGD3_NEPPI</name>